<feature type="chain" id="PRO_5045202709" evidence="1">
    <location>
        <begin position="19"/>
        <end position="163"/>
    </location>
</feature>
<organism evidence="3 4">
    <name type="scientific">Pseudoalteromonas gelatinilytica</name>
    <dbReference type="NCBI Taxonomy" id="1703256"/>
    <lineage>
        <taxon>Bacteria</taxon>
        <taxon>Pseudomonadati</taxon>
        <taxon>Pseudomonadota</taxon>
        <taxon>Gammaproteobacteria</taxon>
        <taxon>Alteromonadales</taxon>
        <taxon>Pseudoalteromonadaceae</taxon>
        <taxon>Pseudoalteromonas</taxon>
    </lineage>
</organism>
<dbReference type="Pfam" id="PF07883">
    <property type="entry name" value="Cupin_2"/>
    <property type="match status" value="1"/>
</dbReference>
<dbReference type="InterPro" id="IPR014710">
    <property type="entry name" value="RmlC-like_jellyroll"/>
</dbReference>
<dbReference type="EMBL" id="BMIT01000011">
    <property type="protein sequence ID" value="GGF02863.1"/>
    <property type="molecule type" value="Genomic_DNA"/>
</dbReference>
<dbReference type="PANTHER" id="PTHR43698">
    <property type="entry name" value="RIBD C-TERMINAL DOMAIN CONTAINING PROTEIN"/>
    <property type="match status" value="1"/>
</dbReference>
<accession>A0ABQ1TW69</accession>
<sequence length="163" mass="18113">MKYIIGTLILTMSAFSHAENASSQRLELPQITVQQNGTQYPMTGLDKYFTGKVRVEPSFQAHGEAKAAGAMVTFEPGARTNWHTHPVGQTLIVTSGMGWVNQWHGQPQVIKPGDVVHIPANVKHWHGATDKTAMMHLAIQESKNGKVVDWLEPVTDKQYLKKQ</sequence>
<gene>
    <name evidence="3" type="ORF">GCM10008027_29690</name>
</gene>
<comment type="caution">
    <text evidence="3">The sequence shown here is derived from an EMBL/GenBank/DDBJ whole genome shotgun (WGS) entry which is preliminary data.</text>
</comment>
<dbReference type="InterPro" id="IPR013096">
    <property type="entry name" value="Cupin_2"/>
</dbReference>
<proteinExistence type="predicted"/>
<dbReference type="RefSeq" id="WP_188729969.1">
    <property type="nucleotide sequence ID" value="NZ_BMIT01000011.1"/>
</dbReference>
<dbReference type="Proteomes" id="UP000638462">
    <property type="component" value="Unassembled WGS sequence"/>
</dbReference>
<dbReference type="SUPFAM" id="SSF51182">
    <property type="entry name" value="RmlC-like cupins"/>
    <property type="match status" value="1"/>
</dbReference>
<dbReference type="InterPro" id="IPR047263">
    <property type="entry name" value="HNL-like_cupin"/>
</dbReference>
<evidence type="ECO:0000313" key="3">
    <source>
        <dbReference type="EMBL" id="GGF02863.1"/>
    </source>
</evidence>
<keyword evidence="1" id="KW-0732">Signal</keyword>
<feature type="domain" description="Cupin type-2" evidence="2">
    <location>
        <begin position="71"/>
        <end position="137"/>
    </location>
</feature>
<name>A0ABQ1TW69_9GAMM</name>
<dbReference type="CDD" id="cd02233">
    <property type="entry name" value="cupin_HNL-like"/>
    <property type="match status" value="1"/>
</dbReference>
<dbReference type="PANTHER" id="PTHR43698:SF1">
    <property type="entry name" value="BLL4564 PROTEIN"/>
    <property type="match status" value="1"/>
</dbReference>
<feature type="signal peptide" evidence="1">
    <location>
        <begin position="1"/>
        <end position="18"/>
    </location>
</feature>
<dbReference type="Gene3D" id="2.60.120.10">
    <property type="entry name" value="Jelly Rolls"/>
    <property type="match status" value="1"/>
</dbReference>
<evidence type="ECO:0000256" key="1">
    <source>
        <dbReference type="SAM" id="SignalP"/>
    </source>
</evidence>
<protein>
    <submittedName>
        <fullName evidence="3">Cupin</fullName>
    </submittedName>
</protein>
<evidence type="ECO:0000259" key="2">
    <source>
        <dbReference type="Pfam" id="PF07883"/>
    </source>
</evidence>
<keyword evidence="4" id="KW-1185">Reference proteome</keyword>
<evidence type="ECO:0000313" key="4">
    <source>
        <dbReference type="Proteomes" id="UP000638462"/>
    </source>
</evidence>
<reference evidence="4" key="1">
    <citation type="journal article" date="2019" name="Int. J. Syst. Evol. Microbiol.">
        <title>The Global Catalogue of Microorganisms (GCM) 10K type strain sequencing project: providing services to taxonomists for standard genome sequencing and annotation.</title>
        <authorList>
            <consortium name="The Broad Institute Genomics Platform"/>
            <consortium name="The Broad Institute Genome Sequencing Center for Infectious Disease"/>
            <person name="Wu L."/>
            <person name="Ma J."/>
        </authorList>
    </citation>
    <scope>NUCLEOTIDE SEQUENCE [LARGE SCALE GENOMIC DNA]</scope>
    <source>
        <strain evidence="4">CGMCC 1.15394</strain>
    </source>
</reference>
<dbReference type="InterPro" id="IPR011051">
    <property type="entry name" value="RmlC_Cupin_sf"/>
</dbReference>